<proteinExistence type="predicted"/>
<keyword evidence="1" id="KW-0732">Signal</keyword>
<reference evidence="2 3" key="1">
    <citation type="submission" date="2019-07" db="EMBL/GenBank/DDBJ databases">
        <title>Genomic Encyclopedia of Type Strains, Phase I: the one thousand microbial genomes (KMG-I) project.</title>
        <authorList>
            <person name="Kyrpides N."/>
        </authorList>
    </citation>
    <scope>NUCLEOTIDE SEQUENCE [LARGE SCALE GENOMIC DNA]</scope>
    <source>
        <strain evidence="2 3">DSM 13558</strain>
    </source>
</reference>
<organism evidence="2 3">
    <name type="scientific">Sedimentibacter saalensis</name>
    <dbReference type="NCBI Taxonomy" id="130788"/>
    <lineage>
        <taxon>Bacteria</taxon>
        <taxon>Bacillati</taxon>
        <taxon>Bacillota</taxon>
        <taxon>Tissierellia</taxon>
        <taxon>Sedimentibacter</taxon>
    </lineage>
</organism>
<sequence length="536" mass="61321">MRKSKLLFAVILMTLVLVGCSSNSMEEPPELVINIGDKVIEYISAKNKWNGSIYDREDTFVTILKEQKDIPVFENDSIVEISFKSNPPGKFTVSDILIDKNGQQIYTDKEIKNIPVELVDSKYVFEIENHFASALSSYYEPNKQELRGFRMIASWGENECEYAFVIKTDSRDEEEQNEHETSVNVIDRSEYITGEIITEGNYRVIEEIGKNFITFIPDKESLEIIKAKYGGKQQYELAYDSLDKVTELPDELGIYKVKVKIKNIDEYGYLIIEDIMLTDTIGTILYEGKVYEGNDLDDRVELKDRVNGLIVDHVVKNNGGVVVGFAGEIESEGFYFIDPNESSMYGPTGFIFVDEKYLKNFPTIYGERTNSSVWFSKTNELYDELTNNSLFGKGKFKTSGYFLVYNYGMGWGPGGVLNEIISLDEDYKNLFTVEGGKSVGNSGIADDFVVVNYTVYDENDGLKEREYYYINNEYPKKVIIPVEYNYYYNLKEVINDNEFILQTEGYDEALDNVNMSSPHEIKCTITSEGILTEKIN</sequence>
<feature type="chain" id="PRO_5038686148" description="Lipoprotein" evidence="1">
    <location>
        <begin position="25"/>
        <end position="536"/>
    </location>
</feature>
<evidence type="ECO:0000313" key="2">
    <source>
        <dbReference type="EMBL" id="TWH82360.1"/>
    </source>
</evidence>
<keyword evidence="3" id="KW-1185">Reference proteome</keyword>
<evidence type="ECO:0008006" key="4">
    <source>
        <dbReference type="Google" id="ProtNLM"/>
    </source>
</evidence>
<accession>A0A562JGS6</accession>
<dbReference type="EMBL" id="VLKH01000002">
    <property type="protein sequence ID" value="TWH82360.1"/>
    <property type="molecule type" value="Genomic_DNA"/>
</dbReference>
<dbReference type="RefSeq" id="WP_246145354.1">
    <property type="nucleotide sequence ID" value="NZ_VLKH01000002.1"/>
</dbReference>
<evidence type="ECO:0000256" key="1">
    <source>
        <dbReference type="SAM" id="SignalP"/>
    </source>
</evidence>
<evidence type="ECO:0000313" key="3">
    <source>
        <dbReference type="Proteomes" id="UP000315343"/>
    </source>
</evidence>
<gene>
    <name evidence="2" type="ORF">LY60_00658</name>
</gene>
<protein>
    <recommendedName>
        <fullName evidence="4">Lipoprotein</fullName>
    </recommendedName>
</protein>
<name>A0A562JGS6_9FIRM</name>
<comment type="caution">
    <text evidence="2">The sequence shown here is derived from an EMBL/GenBank/DDBJ whole genome shotgun (WGS) entry which is preliminary data.</text>
</comment>
<dbReference type="PROSITE" id="PS51257">
    <property type="entry name" value="PROKAR_LIPOPROTEIN"/>
    <property type="match status" value="1"/>
</dbReference>
<dbReference type="Proteomes" id="UP000315343">
    <property type="component" value="Unassembled WGS sequence"/>
</dbReference>
<dbReference type="AlphaFoldDB" id="A0A562JGS6"/>
<feature type="signal peptide" evidence="1">
    <location>
        <begin position="1"/>
        <end position="24"/>
    </location>
</feature>